<comment type="subcellular location">
    <subcellularLocation>
        <location evidence="1">Cell membrane</location>
        <topology evidence="1">Peripheral membrane protein</topology>
        <orientation evidence="1">Cytoplasmic side</orientation>
    </subcellularLocation>
</comment>
<evidence type="ECO:0000256" key="9">
    <source>
        <dbReference type="ARBA" id="ARBA00023136"/>
    </source>
</evidence>
<protein>
    <recommendedName>
        <fullName evidence="3">Flagellar FliJ protein</fullName>
    </recommendedName>
</protein>
<gene>
    <name evidence="11" type="primary">fliJ</name>
    <name evidence="11" type="ORF">G4D63_00645</name>
</gene>
<dbReference type="GO" id="GO:0005886">
    <property type="term" value="C:plasma membrane"/>
    <property type="evidence" value="ECO:0007669"/>
    <property type="project" value="UniProtKB-SubCell"/>
</dbReference>
<proteinExistence type="inferred from homology"/>
<evidence type="ECO:0000256" key="8">
    <source>
        <dbReference type="ARBA" id="ARBA00022927"/>
    </source>
</evidence>
<evidence type="ECO:0000256" key="6">
    <source>
        <dbReference type="ARBA" id="ARBA00022500"/>
    </source>
</evidence>
<evidence type="ECO:0000256" key="5">
    <source>
        <dbReference type="ARBA" id="ARBA00022475"/>
    </source>
</evidence>
<evidence type="ECO:0000313" key="11">
    <source>
        <dbReference type="EMBL" id="NEY70234.1"/>
    </source>
</evidence>
<organism evidence="11 12">
    <name type="scientific">Bacillus mesophilus</name>
    <dbReference type="NCBI Taxonomy" id="1808955"/>
    <lineage>
        <taxon>Bacteria</taxon>
        <taxon>Bacillati</taxon>
        <taxon>Bacillota</taxon>
        <taxon>Bacilli</taxon>
        <taxon>Bacillales</taxon>
        <taxon>Bacillaceae</taxon>
        <taxon>Bacillus</taxon>
    </lineage>
</organism>
<evidence type="ECO:0000256" key="3">
    <source>
        <dbReference type="ARBA" id="ARBA00020392"/>
    </source>
</evidence>
<dbReference type="Pfam" id="PF02050">
    <property type="entry name" value="FliJ"/>
    <property type="match status" value="1"/>
</dbReference>
<reference evidence="11 12" key="1">
    <citation type="submission" date="2020-02" db="EMBL/GenBank/DDBJ databases">
        <title>Bacillus aquiflavi sp. nov., isolated from yellow water of strong flavor Chinese baijiu in Yibin region of China.</title>
        <authorList>
            <person name="Xie J."/>
        </authorList>
    </citation>
    <scope>NUCLEOTIDE SEQUENCE [LARGE SCALE GENOMIC DNA]</scope>
    <source>
        <strain evidence="11 12">SA4</strain>
    </source>
</reference>
<dbReference type="GO" id="GO:0009288">
    <property type="term" value="C:bacterial-type flagellum"/>
    <property type="evidence" value="ECO:0007669"/>
    <property type="project" value="InterPro"/>
</dbReference>
<dbReference type="GO" id="GO:0071973">
    <property type="term" value="P:bacterial-type flagellum-dependent cell motility"/>
    <property type="evidence" value="ECO:0007669"/>
    <property type="project" value="InterPro"/>
</dbReference>
<dbReference type="InterPro" id="IPR053716">
    <property type="entry name" value="Flag_assembly_chemotaxis_eff"/>
</dbReference>
<evidence type="ECO:0000313" key="12">
    <source>
        <dbReference type="Proteomes" id="UP000481043"/>
    </source>
</evidence>
<keyword evidence="11" id="KW-0966">Cell projection</keyword>
<keyword evidence="9" id="KW-0472">Membrane</keyword>
<dbReference type="GO" id="GO:0044781">
    <property type="term" value="P:bacterial-type flagellum organization"/>
    <property type="evidence" value="ECO:0007669"/>
    <property type="project" value="UniProtKB-KW"/>
</dbReference>
<name>A0A6M0Q227_9BACI</name>
<dbReference type="AlphaFoldDB" id="A0A6M0Q227"/>
<evidence type="ECO:0000256" key="7">
    <source>
        <dbReference type="ARBA" id="ARBA00022795"/>
    </source>
</evidence>
<keyword evidence="6" id="KW-0145">Chemotaxis</keyword>
<dbReference type="NCBIfam" id="TIGR02473">
    <property type="entry name" value="flagell_FliJ"/>
    <property type="match status" value="1"/>
</dbReference>
<keyword evidence="12" id="KW-1185">Reference proteome</keyword>
<accession>A0A6M0Q227</accession>
<keyword evidence="11" id="KW-0282">Flagellum</keyword>
<keyword evidence="7" id="KW-1005">Bacterial flagellum biogenesis</keyword>
<keyword evidence="5" id="KW-1003">Cell membrane</keyword>
<sequence length="147" mass="17872">MSFSYKFQKILSIKETEKERAQELYQQCVRKFEEVAEKLYHSLKQKEELEANQLRKISTGLNVQELRHHQQFITNLEKTILHYQNLVFNARQKMTEQEQQLLEKNIEVKKYEKIKEKQYSHYKELVNADDNRLMDEISIQQFMNRGS</sequence>
<dbReference type="RefSeq" id="WP_163176670.1">
    <property type="nucleotide sequence ID" value="NZ_JAAIWM010000001.1"/>
</dbReference>
<dbReference type="Proteomes" id="UP000481043">
    <property type="component" value="Unassembled WGS sequence"/>
</dbReference>
<keyword evidence="11" id="KW-0969">Cilium</keyword>
<dbReference type="EMBL" id="JAAIWM010000001">
    <property type="protein sequence ID" value="NEY70234.1"/>
    <property type="molecule type" value="Genomic_DNA"/>
</dbReference>
<evidence type="ECO:0000256" key="1">
    <source>
        <dbReference type="ARBA" id="ARBA00004413"/>
    </source>
</evidence>
<comment type="similarity">
    <text evidence="2">Belongs to the FliJ family.</text>
</comment>
<dbReference type="GO" id="GO:0006935">
    <property type="term" value="P:chemotaxis"/>
    <property type="evidence" value="ECO:0007669"/>
    <property type="project" value="UniProtKB-KW"/>
</dbReference>
<evidence type="ECO:0000256" key="10">
    <source>
        <dbReference type="ARBA" id="ARBA00023225"/>
    </source>
</evidence>
<dbReference type="InterPro" id="IPR012823">
    <property type="entry name" value="Flagell_FliJ"/>
</dbReference>
<keyword evidence="4" id="KW-0813">Transport</keyword>
<comment type="caution">
    <text evidence="11">The sequence shown here is derived from an EMBL/GenBank/DDBJ whole genome shotgun (WGS) entry which is preliminary data.</text>
</comment>
<keyword evidence="10" id="KW-1006">Bacterial flagellum protein export</keyword>
<evidence type="ECO:0000256" key="2">
    <source>
        <dbReference type="ARBA" id="ARBA00010004"/>
    </source>
</evidence>
<dbReference type="GO" id="GO:0015031">
    <property type="term" value="P:protein transport"/>
    <property type="evidence" value="ECO:0007669"/>
    <property type="project" value="UniProtKB-KW"/>
</dbReference>
<keyword evidence="8" id="KW-0653">Protein transport</keyword>
<dbReference type="Gene3D" id="1.10.287.1700">
    <property type="match status" value="1"/>
</dbReference>
<evidence type="ECO:0000256" key="4">
    <source>
        <dbReference type="ARBA" id="ARBA00022448"/>
    </source>
</evidence>